<feature type="transmembrane region" description="Helical" evidence="9">
    <location>
        <begin position="93"/>
        <end position="110"/>
    </location>
</feature>
<dbReference type="PANTHER" id="PTHR38438">
    <property type="entry name" value="RIBOFLAVIN TRANSPORTER RIBU"/>
    <property type="match status" value="1"/>
</dbReference>
<dbReference type="Pfam" id="PF12822">
    <property type="entry name" value="ECF_trnsprt"/>
    <property type="match status" value="1"/>
</dbReference>
<dbReference type="Proteomes" id="UP000823618">
    <property type="component" value="Unassembled WGS sequence"/>
</dbReference>
<dbReference type="GO" id="GO:0032217">
    <property type="term" value="F:riboflavin transmembrane transporter activity"/>
    <property type="evidence" value="ECO:0007669"/>
    <property type="project" value="UniProtKB-UniRule"/>
</dbReference>
<dbReference type="AlphaFoldDB" id="A0A9D9N7T3"/>
<evidence type="ECO:0000256" key="2">
    <source>
        <dbReference type="ARBA" id="ARBA00005540"/>
    </source>
</evidence>
<comment type="caution">
    <text evidence="10">The sequence shown here is derived from an EMBL/GenBank/DDBJ whole genome shotgun (WGS) entry which is preliminary data.</text>
</comment>
<feature type="transmembrane region" description="Helical" evidence="9">
    <location>
        <begin position="172"/>
        <end position="196"/>
    </location>
</feature>
<comment type="subcellular location">
    <subcellularLocation>
        <location evidence="1">Cell membrane</location>
        <topology evidence="1">Multi-pass membrane protein</topology>
    </subcellularLocation>
</comment>
<proteinExistence type="inferred from homology"/>
<organism evidence="10 11">
    <name type="scientific">Candidatus Scybalomonas excrementavium</name>
    <dbReference type="NCBI Taxonomy" id="2840943"/>
    <lineage>
        <taxon>Bacteria</taxon>
        <taxon>Bacillati</taxon>
        <taxon>Bacillota</taxon>
        <taxon>Clostridia</taxon>
        <taxon>Lachnospirales</taxon>
        <taxon>Lachnospiraceae</taxon>
        <taxon>Lachnospiraceae incertae sedis</taxon>
        <taxon>Candidatus Scybalomonas</taxon>
    </lineage>
</organism>
<keyword evidence="4 8" id="KW-1003">Cell membrane</keyword>
<evidence type="ECO:0000256" key="4">
    <source>
        <dbReference type="ARBA" id="ARBA00022475"/>
    </source>
</evidence>
<dbReference type="EMBL" id="JADIML010000137">
    <property type="protein sequence ID" value="MBO8463250.1"/>
    <property type="molecule type" value="Genomic_DNA"/>
</dbReference>
<evidence type="ECO:0000256" key="1">
    <source>
        <dbReference type="ARBA" id="ARBA00004651"/>
    </source>
</evidence>
<comment type="function">
    <text evidence="8">Probably a riboflavin-binding protein that interacts with the energy-coupling factor (ECF) ABC-transporter complex.</text>
</comment>
<evidence type="ECO:0000256" key="5">
    <source>
        <dbReference type="ARBA" id="ARBA00022692"/>
    </source>
</evidence>
<evidence type="ECO:0000256" key="9">
    <source>
        <dbReference type="SAM" id="Phobius"/>
    </source>
</evidence>
<evidence type="ECO:0000313" key="10">
    <source>
        <dbReference type="EMBL" id="MBO8463250.1"/>
    </source>
</evidence>
<dbReference type="PIRSF" id="PIRSF037778">
    <property type="entry name" value="UCP037778_transp_RibU"/>
    <property type="match status" value="1"/>
</dbReference>
<evidence type="ECO:0000256" key="6">
    <source>
        <dbReference type="ARBA" id="ARBA00022989"/>
    </source>
</evidence>
<keyword evidence="7 8" id="KW-0472">Membrane</keyword>
<gene>
    <name evidence="10" type="ORF">IAC13_04890</name>
</gene>
<evidence type="ECO:0000313" key="11">
    <source>
        <dbReference type="Proteomes" id="UP000823618"/>
    </source>
</evidence>
<dbReference type="Gene3D" id="1.10.1760.20">
    <property type="match status" value="1"/>
</dbReference>
<dbReference type="GO" id="GO:0005886">
    <property type="term" value="C:plasma membrane"/>
    <property type="evidence" value="ECO:0007669"/>
    <property type="project" value="UniProtKB-SubCell"/>
</dbReference>
<comment type="similarity">
    <text evidence="2 8">Belongs to the prokaryotic riboflavin transporter (P-RFT) (TC 2.A.87) family.</text>
</comment>
<protein>
    <recommendedName>
        <fullName evidence="8">Riboflavin transporter</fullName>
    </recommendedName>
</protein>
<keyword evidence="3 8" id="KW-0813">Transport</keyword>
<dbReference type="PANTHER" id="PTHR38438:SF1">
    <property type="entry name" value="RIBOFLAVIN TRANSPORTER RIBU"/>
    <property type="match status" value="1"/>
</dbReference>
<feature type="transmembrane region" description="Helical" evidence="9">
    <location>
        <begin position="20"/>
        <end position="40"/>
    </location>
</feature>
<evidence type="ECO:0000256" key="8">
    <source>
        <dbReference type="PIRNR" id="PIRNR037778"/>
    </source>
</evidence>
<name>A0A9D9N7T3_9FIRM</name>
<accession>A0A9D9N7T3</accession>
<evidence type="ECO:0000256" key="3">
    <source>
        <dbReference type="ARBA" id="ARBA00022448"/>
    </source>
</evidence>
<keyword evidence="5 9" id="KW-0812">Transmembrane</keyword>
<reference evidence="10" key="2">
    <citation type="journal article" date="2021" name="PeerJ">
        <title>Extensive microbial diversity within the chicken gut microbiome revealed by metagenomics and culture.</title>
        <authorList>
            <person name="Gilroy R."/>
            <person name="Ravi A."/>
            <person name="Getino M."/>
            <person name="Pursley I."/>
            <person name="Horton D.L."/>
            <person name="Alikhan N.F."/>
            <person name="Baker D."/>
            <person name="Gharbi K."/>
            <person name="Hall N."/>
            <person name="Watson M."/>
            <person name="Adriaenssens E.M."/>
            <person name="Foster-Nyarko E."/>
            <person name="Jarju S."/>
            <person name="Secka A."/>
            <person name="Antonio M."/>
            <person name="Oren A."/>
            <person name="Chaudhuri R.R."/>
            <person name="La Ragione R."/>
            <person name="Hildebrand F."/>
            <person name="Pallen M.J."/>
        </authorList>
    </citation>
    <scope>NUCLEOTIDE SEQUENCE</scope>
    <source>
        <strain evidence="10">E3-2379</strain>
    </source>
</reference>
<dbReference type="InterPro" id="IPR024529">
    <property type="entry name" value="ECF_trnsprt_substrate-spec"/>
</dbReference>
<keyword evidence="6 9" id="KW-1133">Transmembrane helix</keyword>
<evidence type="ECO:0000256" key="7">
    <source>
        <dbReference type="ARBA" id="ARBA00023136"/>
    </source>
</evidence>
<reference evidence="10" key="1">
    <citation type="submission" date="2020-10" db="EMBL/GenBank/DDBJ databases">
        <authorList>
            <person name="Gilroy R."/>
        </authorList>
    </citation>
    <scope>NUCLEOTIDE SEQUENCE</scope>
    <source>
        <strain evidence="10">E3-2379</strain>
    </source>
</reference>
<dbReference type="InterPro" id="IPR025720">
    <property type="entry name" value="RibU"/>
</dbReference>
<sequence length="204" mass="22871">MEHVQVQNVRKGTMWSVKALTMIGLMSAISFLLMFLHFPVKFIGFLELELSDVPALLCGLLYGPIAGICVELIKNLLHMMASSTAMVGELANFLIASSYVAGVSGVFWYTKSQKRLRNGFMVGTVLLVIFGVIINYFITLPMYIELYFGGDDSILYNMAGAMIPAIKDMKTILLLGFVPFNFVKGIVLSFVTYYIWKIFRKFQA</sequence>
<feature type="transmembrane region" description="Helical" evidence="9">
    <location>
        <begin position="122"/>
        <end position="144"/>
    </location>
</feature>